<dbReference type="InterPro" id="IPR009061">
    <property type="entry name" value="DNA-bd_dom_put_sf"/>
</dbReference>
<dbReference type="AlphaFoldDB" id="A0A939QAI8"/>
<sequence>MMRIGAVAERTELSFRTLRHYDEVGLVTPSGRTDGGFRLYTDHDVERLLLIRRMKPLGYSLDEMGELLSVVDALAASPHDASLQHRMREIRDGAESRREKLEQHLAMADEFLALLEDRRPHQSVRPDESE</sequence>
<dbReference type="RefSeq" id="WP_208237267.1">
    <property type="nucleotide sequence ID" value="NZ_BAAAQU010000001.1"/>
</dbReference>
<dbReference type="PROSITE" id="PS00552">
    <property type="entry name" value="HTH_MERR_1"/>
    <property type="match status" value="1"/>
</dbReference>
<accession>A0A939QAI8</accession>
<dbReference type="SUPFAM" id="SSF46955">
    <property type="entry name" value="Putative DNA-binding domain"/>
    <property type="match status" value="1"/>
</dbReference>
<name>A0A939QAI8_9MICO</name>
<dbReference type="InterPro" id="IPR047057">
    <property type="entry name" value="MerR_fam"/>
</dbReference>
<protein>
    <submittedName>
        <fullName evidence="3">MerR family transcriptional regulator</fullName>
    </submittedName>
</protein>
<evidence type="ECO:0000259" key="2">
    <source>
        <dbReference type="PROSITE" id="PS50937"/>
    </source>
</evidence>
<gene>
    <name evidence="3" type="ORF">J4H85_01465</name>
</gene>
<feature type="domain" description="HTH merR-type" evidence="2">
    <location>
        <begin position="1"/>
        <end position="70"/>
    </location>
</feature>
<dbReference type="Pfam" id="PF13411">
    <property type="entry name" value="MerR_1"/>
    <property type="match status" value="1"/>
</dbReference>
<comment type="caution">
    <text evidence="3">The sequence shown here is derived from an EMBL/GenBank/DDBJ whole genome shotgun (WGS) entry which is preliminary data.</text>
</comment>
<dbReference type="PRINTS" id="PR00040">
    <property type="entry name" value="HTHMERR"/>
</dbReference>
<evidence type="ECO:0000313" key="3">
    <source>
        <dbReference type="EMBL" id="MBO2988670.1"/>
    </source>
</evidence>
<proteinExistence type="predicted"/>
<dbReference type="GO" id="GO:0003700">
    <property type="term" value="F:DNA-binding transcription factor activity"/>
    <property type="evidence" value="ECO:0007669"/>
    <property type="project" value="InterPro"/>
</dbReference>
<dbReference type="Proteomes" id="UP000668403">
    <property type="component" value="Unassembled WGS sequence"/>
</dbReference>
<keyword evidence="1" id="KW-0238">DNA-binding</keyword>
<dbReference type="PANTHER" id="PTHR30204:SF93">
    <property type="entry name" value="HTH MERR-TYPE DOMAIN-CONTAINING PROTEIN"/>
    <property type="match status" value="1"/>
</dbReference>
<evidence type="ECO:0000313" key="4">
    <source>
        <dbReference type="Proteomes" id="UP000668403"/>
    </source>
</evidence>
<dbReference type="PROSITE" id="PS50937">
    <property type="entry name" value="HTH_MERR_2"/>
    <property type="match status" value="1"/>
</dbReference>
<dbReference type="SMART" id="SM00422">
    <property type="entry name" value="HTH_MERR"/>
    <property type="match status" value="1"/>
</dbReference>
<reference evidence="3" key="1">
    <citation type="submission" date="2021-03" db="EMBL/GenBank/DDBJ databases">
        <title>Leucobacter chromiisoli sp. nov., isolated from chromium-containing soil of chemical plant.</title>
        <authorList>
            <person name="Xu Z."/>
        </authorList>
    </citation>
    <scope>NUCLEOTIDE SEQUENCE</scope>
    <source>
        <strain evidence="3">K 70/01</strain>
    </source>
</reference>
<dbReference type="GO" id="GO:0003677">
    <property type="term" value="F:DNA binding"/>
    <property type="evidence" value="ECO:0007669"/>
    <property type="project" value="UniProtKB-KW"/>
</dbReference>
<organism evidence="3 4">
    <name type="scientific">Leucobacter tardus</name>
    <dbReference type="NCBI Taxonomy" id="501483"/>
    <lineage>
        <taxon>Bacteria</taxon>
        <taxon>Bacillati</taxon>
        <taxon>Actinomycetota</taxon>
        <taxon>Actinomycetes</taxon>
        <taxon>Micrococcales</taxon>
        <taxon>Microbacteriaceae</taxon>
        <taxon>Leucobacter</taxon>
    </lineage>
</organism>
<dbReference type="InterPro" id="IPR000551">
    <property type="entry name" value="MerR-type_HTH_dom"/>
</dbReference>
<dbReference type="Gene3D" id="1.10.1660.10">
    <property type="match status" value="1"/>
</dbReference>
<evidence type="ECO:0000256" key="1">
    <source>
        <dbReference type="ARBA" id="ARBA00023125"/>
    </source>
</evidence>
<keyword evidence="4" id="KW-1185">Reference proteome</keyword>
<dbReference type="PANTHER" id="PTHR30204">
    <property type="entry name" value="REDOX-CYCLING DRUG-SENSING TRANSCRIPTIONAL ACTIVATOR SOXR"/>
    <property type="match status" value="1"/>
</dbReference>
<dbReference type="EMBL" id="JAGFBF010000001">
    <property type="protein sequence ID" value="MBO2988670.1"/>
    <property type="molecule type" value="Genomic_DNA"/>
</dbReference>